<dbReference type="PANTHER" id="PTHR46913">
    <property type="entry name" value="RING-H2 FINGER PROTEIN ATL16"/>
    <property type="match status" value="1"/>
</dbReference>
<keyword evidence="14" id="KW-1185">Reference proteome</keyword>
<dbReference type="Proteomes" id="UP000594263">
    <property type="component" value="Unplaced"/>
</dbReference>
<feature type="region of interest" description="Disordered" evidence="10">
    <location>
        <begin position="98"/>
        <end position="120"/>
    </location>
</feature>
<evidence type="ECO:0000256" key="1">
    <source>
        <dbReference type="ARBA" id="ARBA00000900"/>
    </source>
</evidence>
<evidence type="ECO:0000256" key="7">
    <source>
        <dbReference type="ARBA" id="ARBA00022786"/>
    </source>
</evidence>
<dbReference type="GO" id="GO:0016567">
    <property type="term" value="P:protein ubiquitination"/>
    <property type="evidence" value="ECO:0007669"/>
    <property type="project" value="UniProtKB-UniPathway"/>
</dbReference>
<dbReference type="Gene3D" id="3.30.40.10">
    <property type="entry name" value="Zinc/RING finger domain, C3HC4 (zinc finger)"/>
    <property type="match status" value="1"/>
</dbReference>
<feature type="compositionally biased region" description="Basic and acidic residues" evidence="10">
    <location>
        <begin position="108"/>
        <end position="120"/>
    </location>
</feature>
<keyword evidence="11" id="KW-0472">Membrane</keyword>
<dbReference type="SUPFAM" id="SSF57850">
    <property type="entry name" value="RING/U-box"/>
    <property type="match status" value="1"/>
</dbReference>
<evidence type="ECO:0000256" key="8">
    <source>
        <dbReference type="ARBA" id="ARBA00022833"/>
    </source>
</evidence>
<dbReference type="GO" id="GO:0061630">
    <property type="term" value="F:ubiquitin protein ligase activity"/>
    <property type="evidence" value="ECO:0007669"/>
    <property type="project" value="UniProtKB-EC"/>
</dbReference>
<evidence type="ECO:0000256" key="9">
    <source>
        <dbReference type="PROSITE-ProRule" id="PRU00175"/>
    </source>
</evidence>
<keyword evidence="7" id="KW-0833">Ubl conjugation pathway</keyword>
<keyword evidence="4" id="KW-0808">Transferase</keyword>
<name>A0A7N1A385_KALFE</name>
<dbReference type="UniPathway" id="UPA00143"/>
<dbReference type="Pfam" id="PF13639">
    <property type="entry name" value="zf-RING_2"/>
    <property type="match status" value="1"/>
</dbReference>
<dbReference type="PROSITE" id="PS51257">
    <property type="entry name" value="PROKAR_LIPOPROTEIN"/>
    <property type="match status" value="1"/>
</dbReference>
<accession>A0A7N1A385</accession>
<keyword evidence="5" id="KW-0479">Metal-binding</keyword>
<evidence type="ECO:0000313" key="14">
    <source>
        <dbReference type="Proteomes" id="UP000594263"/>
    </source>
</evidence>
<comment type="pathway">
    <text evidence="2">Protein modification; protein ubiquitination.</text>
</comment>
<protein>
    <recommendedName>
        <fullName evidence="3">RING-type E3 ubiquitin transferase</fullName>
        <ecNumber evidence="3">2.3.2.27</ecNumber>
    </recommendedName>
</protein>
<evidence type="ECO:0000256" key="4">
    <source>
        <dbReference type="ARBA" id="ARBA00022679"/>
    </source>
</evidence>
<dbReference type="InterPro" id="IPR013083">
    <property type="entry name" value="Znf_RING/FYVE/PHD"/>
</dbReference>
<evidence type="ECO:0000256" key="11">
    <source>
        <dbReference type="SAM" id="Phobius"/>
    </source>
</evidence>
<sequence>MEFKLRKQVEFVAVNQSDSETCINTCFPYCIITSCFQNCPFLCPTSSDYFPPPIPFDARHEPSRQARIAIGCILSALVFALVYCCVFCNKEGDWSTRNRMSHGARPPQPDREEIEDNPRQDVENPAWLIATVGMPMEIINKIASYKYRKQPDVVEEGMDCSVCLGDFQEDETLRQLPNCRHAFHIQCIDTWLKSHTSCPLCRSKIELNLDSNSK</sequence>
<evidence type="ECO:0000256" key="5">
    <source>
        <dbReference type="ARBA" id="ARBA00022723"/>
    </source>
</evidence>
<feature type="domain" description="RING-type" evidence="12">
    <location>
        <begin position="160"/>
        <end position="202"/>
    </location>
</feature>
<dbReference type="PANTHER" id="PTHR46913:SF19">
    <property type="entry name" value="RING-TYPE E3 UBIQUITIN TRANSFERASE"/>
    <property type="match status" value="1"/>
</dbReference>
<dbReference type="OMA" id="DSETCIN"/>
<dbReference type="GO" id="GO:0008270">
    <property type="term" value="F:zinc ion binding"/>
    <property type="evidence" value="ECO:0007669"/>
    <property type="project" value="UniProtKB-KW"/>
</dbReference>
<evidence type="ECO:0000313" key="13">
    <source>
        <dbReference type="EnsemblPlants" id="Kaladp0071s0321.1.v1.1.CDS.1"/>
    </source>
</evidence>
<dbReference type="Gramene" id="Kaladp0071s0321.1.v1.1">
    <property type="protein sequence ID" value="Kaladp0071s0321.1.v1.1.CDS.1"/>
    <property type="gene ID" value="Kaladp0071s0321.v1.1"/>
</dbReference>
<dbReference type="SMART" id="SM00184">
    <property type="entry name" value="RING"/>
    <property type="match status" value="1"/>
</dbReference>
<dbReference type="EC" id="2.3.2.27" evidence="3"/>
<keyword evidence="6 9" id="KW-0863">Zinc-finger</keyword>
<keyword evidence="11" id="KW-1133">Transmembrane helix</keyword>
<keyword evidence="8" id="KW-0862">Zinc</keyword>
<dbReference type="InterPro" id="IPR001841">
    <property type="entry name" value="Znf_RING"/>
</dbReference>
<dbReference type="PROSITE" id="PS50089">
    <property type="entry name" value="ZF_RING_2"/>
    <property type="match status" value="1"/>
</dbReference>
<dbReference type="CDD" id="cd16461">
    <property type="entry name" value="RING-H2_EL5-like"/>
    <property type="match status" value="1"/>
</dbReference>
<evidence type="ECO:0000256" key="2">
    <source>
        <dbReference type="ARBA" id="ARBA00004906"/>
    </source>
</evidence>
<evidence type="ECO:0000259" key="12">
    <source>
        <dbReference type="PROSITE" id="PS50089"/>
    </source>
</evidence>
<reference evidence="13" key="1">
    <citation type="submission" date="2021-01" db="UniProtKB">
        <authorList>
            <consortium name="EnsemblPlants"/>
        </authorList>
    </citation>
    <scope>IDENTIFICATION</scope>
</reference>
<evidence type="ECO:0000256" key="10">
    <source>
        <dbReference type="SAM" id="MobiDB-lite"/>
    </source>
</evidence>
<keyword evidence="11" id="KW-0812">Transmembrane</keyword>
<comment type="catalytic activity">
    <reaction evidence="1">
        <text>S-ubiquitinyl-[E2 ubiquitin-conjugating enzyme]-L-cysteine + [acceptor protein]-L-lysine = [E2 ubiquitin-conjugating enzyme]-L-cysteine + N(6)-ubiquitinyl-[acceptor protein]-L-lysine.</text>
        <dbReference type="EC" id="2.3.2.27"/>
    </reaction>
</comment>
<organism evidence="13 14">
    <name type="scientific">Kalanchoe fedtschenkoi</name>
    <name type="common">Lavender scallops</name>
    <name type="synonym">South American air plant</name>
    <dbReference type="NCBI Taxonomy" id="63787"/>
    <lineage>
        <taxon>Eukaryota</taxon>
        <taxon>Viridiplantae</taxon>
        <taxon>Streptophyta</taxon>
        <taxon>Embryophyta</taxon>
        <taxon>Tracheophyta</taxon>
        <taxon>Spermatophyta</taxon>
        <taxon>Magnoliopsida</taxon>
        <taxon>eudicotyledons</taxon>
        <taxon>Gunneridae</taxon>
        <taxon>Pentapetalae</taxon>
        <taxon>Saxifragales</taxon>
        <taxon>Crassulaceae</taxon>
        <taxon>Kalanchoe</taxon>
    </lineage>
</organism>
<feature type="transmembrane region" description="Helical" evidence="11">
    <location>
        <begin position="68"/>
        <end position="89"/>
    </location>
</feature>
<dbReference type="InterPro" id="IPR044600">
    <property type="entry name" value="ATL1/ATL16-like"/>
</dbReference>
<proteinExistence type="predicted"/>
<evidence type="ECO:0000256" key="3">
    <source>
        <dbReference type="ARBA" id="ARBA00012483"/>
    </source>
</evidence>
<dbReference type="EnsemblPlants" id="Kaladp0071s0321.1.v1.1">
    <property type="protein sequence ID" value="Kaladp0071s0321.1.v1.1.CDS.1"/>
    <property type="gene ID" value="Kaladp0071s0321.v1.1"/>
</dbReference>
<evidence type="ECO:0000256" key="6">
    <source>
        <dbReference type="ARBA" id="ARBA00022771"/>
    </source>
</evidence>
<dbReference type="AlphaFoldDB" id="A0A7N1A385"/>